<dbReference type="Pfam" id="PF12706">
    <property type="entry name" value="Lactamase_B_2"/>
    <property type="match status" value="1"/>
</dbReference>
<dbReference type="InterPro" id="IPR036866">
    <property type="entry name" value="RibonucZ/Hydroxyglut_hydro"/>
</dbReference>
<proteinExistence type="predicted"/>
<keyword evidence="4" id="KW-1185">Reference proteome</keyword>
<organism evidence="3 4">
    <name type="scientific">Levilactobacillus bambusae</name>
    <dbReference type="NCBI Taxonomy" id="2024736"/>
    <lineage>
        <taxon>Bacteria</taxon>
        <taxon>Bacillati</taxon>
        <taxon>Bacillota</taxon>
        <taxon>Bacilli</taxon>
        <taxon>Lactobacillales</taxon>
        <taxon>Lactobacillaceae</taxon>
        <taxon>Levilactobacillus</taxon>
    </lineage>
</organism>
<dbReference type="SMART" id="SM00849">
    <property type="entry name" value="Lactamase_B"/>
    <property type="match status" value="1"/>
</dbReference>
<name>A0A2V1N3E3_9LACO</name>
<evidence type="ECO:0000259" key="2">
    <source>
        <dbReference type="SMART" id="SM00849"/>
    </source>
</evidence>
<dbReference type="SUPFAM" id="SSF56281">
    <property type="entry name" value="Metallo-hydrolase/oxidoreductase"/>
    <property type="match status" value="1"/>
</dbReference>
<gene>
    <name evidence="3" type="ORF">DCM90_00110</name>
</gene>
<protein>
    <recommendedName>
        <fullName evidence="2">Metallo-beta-lactamase domain-containing protein</fullName>
    </recommendedName>
</protein>
<evidence type="ECO:0000313" key="3">
    <source>
        <dbReference type="EMBL" id="PWG00616.1"/>
    </source>
</evidence>
<keyword evidence="1" id="KW-0862">Zinc</keyword>
<dbReference type="Proteomes" id="UP000245080">
    <property type="component" value="Unassembled WGS sequence"/>
</dbReference>
<sequence>MKLTVLGYYGGYPANHVGTSSYLLSSGGYQLLLDCGSGALLSLEERLDPLQLDAVILSHYHHDHTADVGVLQYNWQLGKSAKKEPVLPIYGPTSDPLNFAALTWPEATRGVGYTADSKLDLGPFQVTFLTTHHPVPAYAMRFVEKKTHQTFVFTSDTAYFEALIDFARGANLLMTDTNFFADHVGQAWHMTSTQSGELAKRAQVDRLLLTHLPQNGNLDQLVTEAQTAAGTIPVIRAEKYLEVNLSE</sequence>
<dbReference type="Gene3D" id="3.60.15.10">
    <property type="entry name" value="Ribonuclease Z/Hydroxyacylglutathione hydrolase-like"/>
    <property type="match status" value="1"/>
</dbReference>
<dbReference type="AlphaFoldDB" id="A0A2V1N3E3"/>
<dbReference type="PANTHER" id="PTHR46018:SF4">
    <property type="entry name" value="METALLO-HYDROLASE YHFI-RELATED"/>
    <property type="match status" value="1"/>
</dbReference>
<reference evidence="3 4" key="1">
    <citation type="journal article" date="2018" name="Int. J. Syst. Evol. Microbiol.">
        <title>Lactobacillus bambusae sp. nov., isolated from a traditional fermented Ma-bamboo shoots of Taiwan.</title>
        <authorList>
            <person name="Wang L.-T."/>
        </authorList>
    </citation>
    <scope>NUCLEOTIDE SEQUENCE [LARGE SCALE GENOMIC DNA]</scope>
    <source>
        <strain evidence="3 4">BS-W1</strain>
    </source>
</reference>
<dbReference type="RefSeq" id="WP_109249329.1">
    <property type="nucleotide sequence ID" value="NZ_QCXQ01000001.1"/>
</dbReference>
<evidence type="ECO:0000256" key="1">
    <source>
        <dbReference type="ARBA" id="ARBA00022833"/>
    </source>
</evidence>
<dbReference type="OrthoDB" id="9794898at2"/>
<dbReference type="PANTHER" id="PTHR46018">
    <property type="entry name" value="ZINC PHOSPHODIESTERASE ELAC PROTEIN 1"/>
    <property type="match status" value="1"/>
</dbReference>
<accession>A0A2V1N3E3</accession>
<evidence type="ECO:0000313" key="4">
    <source>
        <dbReference type="Proteomes" id="UP000245080"/>
    </source>
</evidence>
<dbReference type="CDD" id="cd07716">
    <property type="entry name" value="RNaseZ_short-form-like_MBL-fold"/>
    <property type="match status" value="1"/>
</dbReference>
<dbReference type="InterPro" id="IPR001279">
    <property type="entry name" value="Metallo-B-lactamas"/>
</dbReference>
<dbReference type="GO" id="GO:0042781">
    <property type="term" value="F:3'-tRNA processing endoribonuclease activity"/>
    <property type="evidence" value="ECO:0007669"/>
    <property type="project" value="TreeGrafter"/>
</dbReference>
<dbReference type="EMBL" id="QCXQ01000001">
    <property type="protein sequence ID" value="PWG00616.1"/>
    <property type="molecule type" value="Genomic_DNA"/>
</dbReference>
<feature type="domain" description="Metallo-beta-lactamase" evidence="2">
    <location>
        <begin position="18"/>
        <end position="211"/>
    </location>
</feature>
<comment type="caution">
    <text evidence="3">The sequence shown here is derived from an EMBL/GenBank/DDBJ whole genome shotgun (WGS) entry which is preliminary data.</text>
</comment>